<gene>
    <name evidence="2" type="ORF">GGX14DRAFT_398531</name>
</gene>
<dbReference type="Proteomes" id="UP001219525">
    <property type="component" value="Unassembled WGS sequence"/>
</dbReference>
<evidence type="ECO:0000256" key="1">
    <source>
        <dbReference type="SAM" id="MobiDB-lite"/>
    </source>
</evidence>
<evidence type="ECO:0000313" key="2">
    <source>
        <dbReference type="EMBL" id="KAJ7203773.1"/>
    </source>
</evidence>
<feature type="region of interest" description="Disordered" evidence="1">
    <location>
        <begin position="1"/>
        <end position="33"/>
    </location>
</feature>
<dbReference type="EMBL" id="JARJCW010000049">
    <property type="protein sequence ID" value="KAJ7203773.1"/>
    <property type="molecule type" value="Genomic_DNA"/>
</dbReference>
<keyword evidence="3" id="KW-1185">Reference proteome</keyword>
<organism evidence="2 3">
    <name type="scientific">Mycena pura</name>
    <dbReference type="NCBI Taxonomy" id="153505"/>
    <lineage>
        <taxon>Eukaryota</taxon>
        <taxon>Fungi</taxon>
        <taxon>Dikarya</taxon>
        <taxon>Basidiomycota</taxon>
        <taxon>Agaricomycotina</taxon>
        <taxon>Agaricomycetes</taxon>
        <taxon>Agaricomycetidae</taxon>
        <taxon>Agaricales</taxon>
        <taxon>Marasmiineae</taxon>
        <taxon>Mycenaceae</taxon>
        <taxon>Mycena</taxon>
    </lineage>
</organism>
<name>A0AAD6V6S1_9AGAR</name>
<dbReference type="AlphaFoldDB" id="A0AAD6V6S1"/>
<sequence>MSPQKKPSSPQKLPRKIKSSSPAKVKTSSPGIQNLKLRKEWKDALKPWEGQGGFMHPEGVKTVTKSAAKAGYKLDDDDLAALPVEIERRPPLKAISKYSADQVMELAKRKCEKLGRPLEVNGLVYHSHSGSGSSQTGGVSIVSVKNPLPLPAWDNHILNAQPPPLKISDYTCPPSAVIPDPEKIHWVPSRISGPVTVKDACRLYCSDDAGLTQLSPNDIRDLSDRSPWIDLATVAKRALTLHGGFYAHKEFLHQRRQDEEDTLTREISQADKRKSRFRFSQMILKQWMHTDDDGMYDGRSTPEHSVAVLYPIKFYSDDDYGCDWNWMPRFLGEALLYIPSQSSRKADISAFPCSV</sequence>
<comment type="caution">
    <text evidence="2">The sequence shown here is derived from an EMBL/GenBank/DDBJ whole genome shotgun (WGS) entry which is preliminary data.</text>
</comment>
<proteinExistence type="predicted"/>
<feature type="compositionally biased region" description="Low complexity" evidence="1">
    <location>
        <begin position="1"/>
        <end position="12"/>
    </location>
</feature>
<reference evidence="2" key="1">
    <citation type="submission" date="2023-03" db="EMBL/GenBank/DDBJ databases">
        <title>Massive genome expansion in bonnet fungi (Mycena s.s.) driven by repeated elements and novel gene families across ecological guilds.</title>
        <authorList>
            <consortium name="Lawrence Berkeley National Laboratory"/>
            <person name="Harder C.B."/>
            <person name="Miyauchi S."/>
            <person name="Viragh M."/>
            <person name="Kuo A."/>
            <person name="Thoen E."/>
            <person name="Andreopoulos B."/>
            <person name="Lu D."/>
            <person name="Skrede I."/>
            <person name="Drula E."/>
            <person name="Henrissat B."/>
            <person name="Morin E."/>
            <person name="Kohler A."/>
            <person name="Barry K."/>
            <person name="LaButti K."/>
            <person name="Morin E."/>
            <person name="Salamov A."/>
            <person name="Lipzen A."/>
            <person name="Mereny Z."/>
            <person name="Hegedus B."/>
            <person name="Baldrian P."/>
            <person name="Stursova M."/>
            <person name="Weitz H."/>
            <person name="Taylor A."/>
            <person name="Grigoriev I.V."/>
            <person name="Nagy L.G."/>
            <person name="Martin F."/>
            <person name="Kauserud H."/>
        </authorList>
    </citation>
    <scope>NUCLEOTIDE SEQUENCE</scope>
    <source>
        <strain evidence="2">9144</strain>
    </source>
</reference>
<feature type="compositionally biased region" description="Polar residues" evidence="1">
    <location>
        <begin position="19"/>
        <end position="32"/>
    </location>
</feature>
<evidence type="ECO:0000313" key="3">
    <source>
        <dbReference type="Proteomes" id="UP001219525"/>
    </source>
</evidence>
<protein>
    <submittedName>
        <fullName evidence="2">Uncharacterized protein</fullName>
    </submittedName>
</protein>
<accession>A0AAD6V6S1</accession>